<dbReference type="AlphaFoldDB" id="A0A1A8W3M7"/>
<dbReference type="EMBL" id="FLQU01000445">
    <property type="protein sequence ID" value="SBS85751.1"/>
    <property type="molecule type" value="Genomic_DNA"/>
</dbReference>
<dbReference type="Proteomes" id="UP000078560">
    <property type="component" value="Unassembled WGS sequence"/>
</dbReference>
<reference evidence="3" key="1">
    <citation type="submission" date="2016-05" db="EMBL/GenBank/DDBJ databases">
        <authorList>
            <person name="Naeem Raeece"/>
        </authorList>
    </citation>
    <scope>NUCLEOTIDE SEQUENCE [LARGE SCALE GENOMIC DNA]</scope>
</reference>
<feature type="compositionally biased region" description="Low complexity" evidence="1">
    <location>
        <begin position="92"/>
        <end position="101"/>
    </location>
</feature>
<evidence type="ECO:0000313" key="2">
    <source>
        <dbReference type="EMBL" id="SBS85751.1"/>
    </source>
</evidence>
<feature type="compositionally biased region" description="Basic residues" evidence="1">
    <location>
        <begin position="107"/>
        <end position="138"/>
    </location>
</feature>
<organism evidence="2 3">
    <name type="scientific">Plasmodium ovale curtisi</name>
    <dbReference type="NCBI Taxonomy" id="864141"/>
    <lineage>
        <taxon>Eukaryota</taxon>
        <taxon>Sar</taxon>
        <taxon>Alveolata</taxon>
        <taxon>Apicomplexa</taxon>
        <taxon>Aconoidasida</taxon>
        <taxon>Haemosporida</taxon>
        <taxon>Plasmodiidae</taxon>
        <taxon>Plasmodium</taxon>
        <taxon>Plasmodium (Plasmodium)</taxon>
    </lineage>
</organism>
<feature type="compositionally biased region" description="Basic and acidic residues" evidence="1">
    <location>
        <begin position="77"/>
        <end position="91"/>
    </location>
</feature>
<name>A0A1A8W3M7_PLAOA</name>
<gene>
    <name evidence="2" type="ORF">POVCU2_0033200</name>
</gene>
<evidence type="ECO:0000313" key="3">
    <source>
        <dbReference type="Proteomes" id="UP000078560"/>
    </source>
</evidence>
<evidence type="ECO:0000256" key="1">
    <source>
        <dbReference type="SAM" id="MobiDB-lite"/>
    </source>
</evidence>
<accession>A0A1A8W3M7</accession>
<protein>
    <submittedName>
        <fullName evidence="2">Uncharacterized protein</fullName>
    </submittedName>
</protein>
<sequence>MDVIAEYNGRRADFLNPASQPARQTSKVGGKIPLSFMPIAPAKIKYKGHNPKGEGGVGEDCKALNATLTRSLVATKWEKNQTSKTQRDQAKSKANAYAKASQTQRQVKSKGKSKAKASQKQRQVKSKGKSKAKAKSKG</sequence>
<feature type="region of interest" description="Disordered" evidence="1">
    <location>
        <begin position="77"/>
        <end position="138"/>
    </location>
</feature>
<proteinExistence type="predicted"/>